<evidence type="ECO:0000313" key="3">
    <source>
        <dbReference type="Proteomes" id="UP001329430"/>
    </source>
</evidence>
<evidence type="ECO:0000313" key="2">
    <source>
        <dbReference type="EMBL" id="KAK5648223.1"/>
    </source>
</evidence>
<dbReference type="EMBL" id="JAVRBK010000002">
    <property type="protein sequence ID" value="KAK5648223.1"/>
    <property type="molecule type" value="Genomic_DNA"/>
</dbReference>
<name>A0AAN7VQH9_9COLE</name>
<comment type="caution">
    <text evidence="2">The sequence shown here is derived from an EMBL/GenBank/DDBJ whole genome shotgun (WGS) entry which is preliminary data.</text>
</comment>
<dbReference type="AlphaFoldDB" id="A0AAN7VQH9"/>
<accession>A0AAN7VQH9</accession>
<keyword evidence="3" id="KW-1185">Reference proteome</keyword>
<feature type="region of interest" description="Disordered" evidence="1">
    <location>
        <begin position="104"/>
        <end position="132"/>
    </location>
</feature>
<reference evidence="2 3" key="1">
    <citation type="journal article" date="2024" name="Insects">
        <title>An Improved Chromosome-Level Genome Assembly of the Firefly Pyrocoelia pectoralis.</title>
        <authorList>
            <person name="Fu X."/>
            <person name="Meyer-Rochow V.B."/>
            <person name="Ballantyne L."/>
            <person name="Zhu X."/>
        </authorList>
    </citation>
    <scope>NUCLEOTIDE SEQUENCE [LARGE SCALE GENOMIC DNA]</scope>
    <source>
        <strain evidence="2">XCY_ONT2</strain>
    </source>
</reference>
<sequence length="309" mass="35014">MHRANFVHDNDSSIKQTSICIWRYLMGILDFEAYSSFRHRYETIRKLLKSTGKPEKIIFTSIEALSDKYRPTIKARRKRMSEDIESVAKRIKLDEPIYIEVAASTSTDNTPAVPNNSDETDNDAGSSDSSVDKTLTDKYDIVLESLRKSGMRTPAKRHRPIQLYPPLGINIVLESLRKSGMRTPAKRHRPIQLYPPLGIILIFMLCYEGTMACNMNLFLTSNGKVCNEDVCKDVDMYSFSVSSGETICFSDPEGARLSLKISSAYYRSFSNDLPLSAEVQTTAPEDENSDTDFECKYIYKQITTGLKSM</sequence>
<evidence type="ECO:0000256" key="1">
    <source>
        <dbReference type="SAM" id="MobiDB-lite"/>
    </source>
</evidence>
<gene>
    <name evidence="2" type="ORF">RI129_003115</name>
</gene>
<organism evidence="2 3">
    <name type="scientific">Pyrocoelia pectoralis</name>
    <dbReference type="NCBI Taxonomy" id="417401"/>
    <lineage>
        <taxon>Eukaryota</taxon>
        <taxon>Metazoa</taxon>
        <taxon>Ecdysozoa</taxon>
        <taxon>Arthropoda</taxon>
        <taxon>Hexapoda</taxon>
        <taxon>Insecta</taxon>
        <taxon>Pterygota</taxon>
        <taxon>Neoptera</taxon>
        <taxon>Endopterygota</taxon>
        <taxon>Coleoptera</taxon>
        <taxon>Polyphaga</taxon>
        <taxon>Elateriformia</taxon>
        <taxon>Elateroidea</taxon>
        <taxon>Lampyridae</taxon>
        <taxon>Lampyrinae</taxon>
        <taxon>Pyrocoelia</taxon>
    </lineage>
</organism>
<feature type="compositionally biased region" description="Polar residues" evidence="1">
    <location>
        <begin position="104"/>
        <end position="129"/>
    </location>
</feature>
<proteinExistence type="predicted"/>
<dbReference type="Proteomes" id="UP001329430">
    <property type="component" value="Chromosome 2"/>
</dbReference>
<protein>
    <submittedName>
        <fullName evidence="2">Uncharacterized protein</fullName>
    </submittedName>
</protein>